<name>A0A8J5G3Y8_ZINOF</name>
<dbReference type="EMBL" id="JACMSC010000014">
    <property type="protein sequence ID" value="KAG6491109.1"/>
    <property type="molecule type" value="Genomic_DNA"/>
</dbReference>
<protein>
    <submittedName>
        <fullName evidence="3">Uncharacterized protein</fullName>
    </submittedName>
</protein>
<feature type="compositionally biased region" description="Polar residues" evidence="2">
    <location>
        <begin position="49"/>
        <end position="59"/>
    </location>
</feature>
<feature type="region of interest" description="Disordered" evidence="2">
    <location>
        <begin position="49"/>
        <end position="74"/>
    </location>
</feature>
<keyword evidence="4" id="KW-1185">Reference proteome</keyword>
<comment type="caution">
    <text evidence="3">The sequence shown here is derived from an EMBL/GenBank/DDBJ whole genome shotgun (WGS) entry which is preliminary data.</text>
</comment>
<organism evidence="3 4">
    <name type="scientific">Zingiber officinale</name>
    <name type="common">Ginger</name>
    <name type="synonym">Amomum zingiber</name>
    <dbReference type="NCBI Taxonomy" id="94328"/>
    <lineage>
        <taxon>Eukaryota</taxon>
        <taxon>Viridiplantae</taxon>
        <taxon>Streptophyta</taxon>
        <taxon>Embryophyta</taxon>
        <taxon>Tracheophyta</taxon>
        <taxon>Spermatophyta</taxon>
        <taxon>Magnoliopsida</taxon>
        <taxon>Liliopsida</taxon>
        <taxon>Zingiberales</taxon>
        <taxon>Zingiberaceae</taxon>
        <taxon>Zingiber</taxon>
    </lineage>
</organism>
<evidence type="ECO:0000256" key="1">
    <source>
        <dbReference type="SAM" id="Coils"/>
    </source>
</evidence>
<accession>A0A8J5G3Y8</accession>
<reference evidence="3 4" key="1">
    <citation type="submission" date="2020-08" db="EMBL/GenBank/DDBJ databases">
        <title>Plant Genome Project.</title>
        <authorList>
            <person name="Zhang R.-G."/>
        </authorList>
    </citation>
    <scope>NUCLEOTIDE SEQUENCE [LARGE SCALE GENOMIC DNA]</scope>
    <source>
        <tissue evidence="3">Rhizome</tissue>
    </source>
</reference>
<dbReference type="Proteomes" id="UP000734854">
    <property type="component" value="Unassembled WGS sequence"/>
</dbReference>
<evidence type="ECO:0000256" key="2">
    <source>
        <dbReference type="SAM" id="MobiDB-lite"/>
    </source>
</evidence>
<gene>
    <name evidence="3" type="ORF">ZIOFF_052441</name>
</gene>
<sequence length="299" mass="33298">MKRIFSIPLFTFHSIAERMWKAAMLKHLASMKGHVPVSDSTQEPLSTASFTLTEATPATVTRDHSSSDPEDEVPLRARMKRLRAKRPSPATVIPLAVLPPEPSPTPRSEVNPAPAYASSKTHPASLRNARLTSLAQGERGPAQQLSLLNLLEDTSAMLMQVWTRHKELAFRVPRLAEAHKASMAREAEARSKNSKLLKELADMKLALELAEAARQVIEKSAAEEQTRLTEENARLKAEMAAYQGGEEDRWNTRKAEFLASLELNDMPGSRAALFFERGFVGAVEQFRAQDYRVPTVRSF</sequence>
<keyword evidence="1" id="KW-0175">Coiled coil</keyword>
<dbReference type="OrthoDB" id="2009198at2759"/>
<evidence type="ECO:0000313" key="3">
    <source>
        <dbReference type="EMBL" id="KAG6491109.1"/>
    </source>
</evidence>
<feature type="region of interest" description="Disordered" evidence="2">
    <location>
        <begin position="94"/>
        <end position="124"/>
    </location>
</feature>
<dbReference type="AlphaFoldDB" id="A0A8J5G3Y8"/>
<feature type="coiled-coil region" evidence="1">
    <location>
        <begin position="193"/>
        <end position="238"/>
    </location>
</feature>
<proteinExistence type="predicted"/>
<evidence type="ECO:0000313" key="4">
    <source>
        <dbReference type="Proteomes" id="UP000734854"/>
    </source>
</evidence>